<keyword evidence="5" id="KW-0325">Glycoprotein</keyword>
<proteinExistence type="predicted"/>
<dbReference type="Proteomes" id="UP001140206">
    <property type="component" value="Chromosome 2"/>
</dbReference>
<evidence type="ECO:0000256" key="4">
    <source>
        <dbReference type="ARBA" id="ARBA00022801"/>
    </source>
</evidence>
<organism evidence="8 9">
    <name type="scientific">Rhynchospora pubera</name>
    <dbReference type="NCBI Taxonomy" id="906938"/>
    <lineage>
        <taxon>Eukaryota</taxon>
        <taxon>Viridiplantae</taxon>
        <taxon>Streptophyta</taxon>
        <taxon>Embryophyta</taxon>
        <taxon>Tracheophyta</taxon>
        <taxon>Spermatophyta</taxon>
        <taxon>Magnoliopsida</taxon>
        <taxon>Liliopsida</taxon>
        <taxon>Poales</taxon>
        <taxon>Cyperaceae</taxon>
        <taxon>Cyperoideae</taxon>
        <taxon>Rhynchosporeae</taxon>
        <taxon>Rhynchospora</taxon>
    </lineage>
</organism>
<evidence type="ECO:0000313" key="9">
    <source>
        <dbReference type="Proteomes" id="UP001140206"/>
    </source>
</evidence>
<dbReference type="CDD" id="cd08603">
    <property type="entry name" value="GDPD_SHV3_repeat_1"/>
    <property type="match status" value="1"/>
</dbReference>
<keyword evidence="3" id="KW-0319">Glycerol metabolism</keyword>
<dbReference type="CDD" id="cd08604">
    <property type="entry name" value="GDPD_SHV3_repeat_2"/>
    <property type="match status" value="1"/>
</dbReference>
<dbReference type="GO" id="GO:0006071">
    <property type="term" value="P:glycerol metabolic process"/>
    <property type="evidence" value="ECO:0007669"/>
    <property type="project" value="UniProtKB-KW"/>
</dbReference>
<evidence type="ECO:0000256" key="2">
    <source>
        <dbReference type="ARBA" id="ARBA00022729"/>
    </source>
</evidence>
<evidence type="ECO:0000313" key="8">
    <source>
        <dbReference type="EMBL" id="KAJ4799548.1"/>
    </source>
</evidence>
<dbReference type="FunFam" id="3.20.20.190:FF:000011">
    <property type="entry name" value="Glycerophosphodiester phosphodiesterase GDPDL3"/>
    <property type="match status" value="1"/>
</dbReference>
<dbReference type="EC" id="3.1.4.46" evidence="1"/>
<dbReference type="InterPro" id="IPR030395">
    <property type="entry name" value="GP_PDE_dom"/>
</dbReference>
<dbReference type="PROSITE" id="PS51704">
    <property type="entry name" value="GP_PDE"/>
    <property type="match status" value="2"/>
</dbReference>
<keyword evidence="4" id="KW-0378">Hydrolase</keyword>
<evidence type="ECO:0000256" key="5">
    <source>
        <dbReference type="ARBA" id="ARBA00023180"/>
    </source>
</evidence>
<dbReference type="SUPFAM" id="SSF51695">
    <property type="entry name" value="PLC-like phosphodiesterases"/>
    <property type="match status" value="2"/>
</dbReference>
<gene>
    <name evidence="8" type="ORF">LUZ62_050794</name>
</gene>
<dbReference type="Gene3D" id="3.20.20.190">
    <property type="entry name" value="Phosphatidylinositol (PI) phosphodiesterase"/>
    <property type="match status" value="2"/>
</dbReference>
<dbReference type="Pfam" id="PF03009">
    <property type="entry name" value="GDPD"/>
    <property type="match status" value="2"/>
</dbReference>
<dbReference type="PANTHER" id="PTHR43620">
    <property type="entry name" value="GLYCEROPHOSPHORYL DIESTER PHOSPHODIESTERASE"/>
    <property type="match status" value="1"/>
</dbReference>
<dbReference type="AlphaFoldDB" id="A0AAV8G9I3"/>
<evidence type="ECO:0000256" key="3">
    <source>
        <dbReference type="ARBA" id="ARBA00022798"/>
    </source>
</evidence>
<protein>
    <recommendedName>
        <fullName evidence="1">glycerophosphodiester phosphodiesterase</fullName>
        <ecNumber evidence="1">3.1.4.46</ecNumber>
    </recommendedName>
</protein>
<evidence type="ECO:0000256" key="6">
    <source>
        <dbReference type="ARBA" id="ARBA00047512"/>
    </source>
</evidence>
<feature type="domain" description="GP-PDE" evidence="7">
    <location>
        <begin position="118"/>
        <end position="417"/>
    </location>
</feature>
<dbReference type="InterPro" id="IPR017946">
    <property type="entry name" value="PLC-like_Pdiesterase_TIM-brl"/>
</dbReference>
<keyword evidence="9" id="KW-1185">Reference proteome</keyword>
<comment type="catalytic activity">
    <reaction evidence="6">
        <text>a sn-glycero-3-phosphodiester + H2O = an alcohol + sn-glycerol 3-phosphate + H(+)</text>
        <dbReference type="Rhea" id="RHEA:12969"/>
        <dbReference type="ChEBI" id="CHEBI:15377"/>
        <dbReference type="ChEBI" id="CHEBI:15378"/>
        <dbReference type="ChEBI" id="CHEBI:30879"/>
        <dbReference type="ChEBI" id="CHEBI:57597"/>
        <dbReference type="ChEBI" id="CHEBI:83408"/>
        <dbReference type="EC" id="3.1.4.46"/>
    </reaction>
</comment>
<feature type="domain" description="GP-PDE" evidence="7">
    <location>
        <begin position="433"/>
        <end position="734"/>
    </location>
</feature>
<dbReference type="GO" id="GO:0006629">
    <property type="term" value="P:lipid metabolic process"/>
    <property type="evidence" value="ECO:0007669"/>
    <property type="project" value="InterPro"/>
</dbReference>
<dbReference type="FunFam" id="3.20.20.190:FF:000013">
    <property type="entry name" value="Glycerophosphodiester phosphodiesterase GDPDL3"/>
    <property type="match status" value="1"/>
</dbReference>
<dbReference type="GO" id="GO:0008889">
    <property type="term" value="F:glycerophosphodiester phosphodiesterase activity"/>
    <property type="evidence" value="ECO:0007669"/>
    <property type="project" value="UniProtKB-EC"/>
</dbReference>
<accession>A0AAV8G9I3</accession>
<name>A0AAV8G9I3_9POAL</name>
<comment type="caution">
    <text evidence="8">The sequence shown here is derived from an EMBL/GenBank/DDBJ whole genome shotgun (WGS) entry which is preliminary data.</text>
</comment>
<reference evidence="8" key="1">
    <citation type="submission" date="2022-08" db="EMBL/GenBank/DDBJ databases">
        <authorList>
            <person name="Marques A."/>
        </authorList>
    </citation>
    <scope>NUCLEOTIDE SEQUENCE</scope>
    <source>
        <strain evidence="8">RhyPub2mFocal</strain>
        <tissue evidence="8">Leaves</tissue>
    </source>
</reference>
<dbReference type="PANTHER" id="PTHR43620:SF6">
    <property type="entry name" value="GLYCEROPHOSPHODIESTER PHOSPHODIESTERASE"/>
    <property type="match status" value="1"/>
</dbReference>
<keyword evidence="2" id="KW-0732">Signal</keyword>
<sequence>MSKENKIKLVADKNQSVIISPLSLSLSRAVLCHFTIVPEVGSSLLLPLAVLCHFTIDKGKAFTFRCFCLFFQAYLMGKRRNSLALCELATLFFVQILVLVTGQSTNASSWNTLSGKRPVVIAKGGFSGTFPDSSVGAYSFALVAGLPDTILWCDVHLTKDGVPICLPSITMDNCTSIADIYPKGRKQYVVNGVSTAGWFAVDYKNSDLFQVSLRQRIWSRTERFDSTGYAILSVTDLESQVKPSSLWLNMQYPKFYEQHGLNMRNYTIALSKEVVINYISSPEEGFLNGISSRVSNITKRIFRFPSEGLTDPSTNKTYASLIRNLTHIKTFASGILVPKGYIWNVTNDNYLQDHTSLVTDAHKAGLEVFAADFANDNLFSYNYSYDPLAEYLQFIDKADFSVDGVLTDYPITPASAIGCFKDLNTSRVNHGKPLIISHNGASGDYPDCTDLGYQKAVNDGADVIDCTVQVTKDGVLICMSSINLISTTTVAQSQFSSRTSIIPDLQTTPGIFTFNLTWDEISKNLKPVISAPQSAYYIERNPRNKNSGNFIKLSEFLDFAKDKDLEGILLILEDVAFIQEKLGIDVLTAVTTAVTQASYGNGTSLQVNVLSTDSAVLTKLRQDTKYKLIYKIPTNIRDASNASVADIKRFADAVAINKYSVYPEDKHFITNETNIMNRLQSAGLKVYGYGFMNEFVSQAWDFFADATVELNTYYQGAGIDGFITDFPATARRYKRSQCFDAGNNTPSYFLPVQVGALMQLIVTPAQPPAVAPFPVLSPNDVLEPPLPPVRELN</sequence>
<dbReference type="EMBL" id="JAMFTS010000002">
    <property type="protein sequence ID" value="KAJ4799548.1"/>
    <property type="molecule type" value="Genomic_DNA"/>
</dbReference>
<evidence type="ECO:0000259" key="7">
    <source>
        <dbReference type="PROSITE" id="PS51704"/>
    </source>
</evidence>
<evidence type="ECO:0000256" key="1">
    <source>
        <dbReference type="ARBA" id="ARBA00012247"/>
    </source>
</evidence>